<accession>A0A8H8RHT1</accession>
<organism evidence="2 3">
    <name type="scientific">Lachnellula subtilissima</name>
    <dbReference type="NCBI Taxonomy" id="602034"/>
    <lineage>
        <taxon>Eukaryota</taxon>
        <taxon>Fungi</taxon>
        <taxon>Dikarya</taxon>
        <taxon>Ascomycota</taxon>
        <taxon>Pezizomycotina</taxon>
        <taxon>Leotiomycetes</taxon>
        <taxon>Helotiales</taxon>
        <taxon>Lachnaceae</taxon>
        <taxon>Lachnellula</taxon>
    </lineage>
</organism>
<proteinExistence type="predicted"/>
<sequence length="252" mass="28550">MSSNGQQTPDLASILKTLADLNSQNQQQQESQPQPQPQSQPQSQSAVKTQVQPSHAYQQAWQQQLDLASQGPKPSAPVNALPNVIEPASIIEWSAGLRCVMKTVAKHDTIINEIRRMIKVQHEHEEQWFNGRKALIEKQKGREEGQKKLDEKGCWWSYLDCTFKQHPRGTSERTSNFDMKVHRAQMQMVREMSTRLRGFGVPFFGTRGDLVKPARKEAESGPGKDEGGMIDEAELVKLQRKMLAFLEDLCSE</sequence>
<keyword evidence="3" id="KW-1185">Reference proteome</keyword>
<feature type="region of interest" description="Disordered" evidence="1">
    <location>
        <begin position="1"/>
        <end position="80"/>
    </location>
</feature>
<name>A0A8H8RHT1_9HELO</name>
<dbReference type="InterPro" id="IPR018858">
    <property type="entry name" value="DUF2458"/>
</dbReference>
<dbReference type="Proteomes" id="UP000462212">
    <property type="component" value="Unassembled WGS sequence"/>
</dbReference>
<dbReference type="AlphaFoldDB" id="A0A8H8RHT1"/>
<evidence type="ECO:0000256" key="1">
    <source>
        <dbReference type="SAM" id="MobiDB-lite"/>
    </source>
</evidence>
<feature type="compositionally biased region" description="Polar residues" evidence="1">
    <location>
        <begin position="46"/>
        <end position="67"/>
    </location>
</feature>
<dbReference type="OrthoDB" id="5363415at2759"/>
<protein>
    <submittedName>
        <fullName evidence="2">Uncharacterized protein</fullName>
    </submittedName>
</protein>
<comment type="caution">
    <text evidence="2">The sequence shown here is derived from an EMBL/GenBank/DDBJ whole genome shotgun (WGS) entry which is preliminary data.</text>
</comment>
<feature type="compositionally biased region" description="Low complexity" evidence="1">
    <location>
        <begin position="23"/>
        <end position="45"/>
    </location>
</feature>
<dbReference type="EMBL" id="QGMJ01000665">
    <property type="protein sequence ID" value="TVY34299.1"/>
    <property type="molecule type" value="Genomic_DNA"/>
</dbReference>
<gene>
    <name evidence="2" type="ORF">LSUB1_G005875</name>
</gene>
<reference evidence="2 3" key="1">
    <citation type="submission" date="2018-05" db="EMBL/GenBank/DDBJ databases">
        <title>Genome sequencing and assembly of the regulated plant pathogen Lachnellula willkommii and related sister species for the development of diagnostic species identification markers.</title>
        <authorList>
            <person name="Giroux E."/>
            <person name="Bilodeau G."/>
        </authorList>
    </citation>
    <scope>NUCLEOTIDE SEQUENCE [LARGE SCALE GENOMIC DNA]</scope>
    <source>
        <strain evidence="2 3">CBS 197.66</strain>
    </source>
</reference>
<evidence type="ECO:0000313" key="2">
    <source>
        <dbReference type="EMBL" id="TVY34299.1"/>
    </source>
</evidence>
<dbReference type="SUPFAM" id="SSF81995">
    <property type="entry name" value="beta-sandwich domain of Sec23/24"/>
    <property type="match status" value="1"/>
</dbReference>
<evidence type="ECO:0000313" key="3">
    <source>
        <dbReference type="Proteomes" id="UP000462212"/>
    </source>
</evidence>
<feature type="compositionally biased region" description="Polar residues" evidence="1">
    <location>
        <begin position="1"/>
        <end position="10"/>
    </location>
</feature>
<dbReference type="Pfam" id="PF10454">
    <property type="entry name" value="DUF2458"/>
    <property type="match status" value="1"/>
</dbReference>